<gene>
    <name evidence="2" type="ORF">SRS1_11574</name>
</gene>
<feature type="compositionally biased region" description="Low complexity" evidence="1">
    <location>
        <begin position="219"/>
        <end position="232"/>
    </location>
</feature>
<reference evidence="2 3" key="1">
    <citation type="submission" date="2017-02" db="EMBL/GenBank/DDBJ databases">
        <authorList>
            <person name="Peterson S.W."/>
        </authorList>
    </citation>
    <scope>NUCLEOTIDE SEQUENCE [LARGE SCALE GENOMIC DNA]</scope>
    <source>
        <strain evidence="2 3">SRS1_H2-8</strain>
    </source>
</reference>
<proteinExistence type="predicted"/>
<dbReference type="AlphaFoldDB" id="A0A2N8U6D9"/>
<feature type="region of interest" description="Disordered" evidence="1">
    <location>
        <begin position="283"/>
        <end position="320"/>
    </location>
</feature>
<name>A0A2N8U6D9_9BASI</name>
<evidence type="ECO:0000313" key="2">
    <source>
        <dbReference type="EMBL" id="SJX60260.1"/>
    </source>
</evidence>
<dbReference type="Proteomes" id="UP000239563">
    <property type="component" value="Chromosome I"/>
</dbReference>
<accession>A0A2N8U6D9</accession>
<dbReference type="EMBL" id="LT795054">
    <property type="protein sequence ID" value="SJX60260.1"/>
    <property type="molecule type" value="Genomic_DNA"/>
</dbReference>
<sequence length="320" mass="35168">MVGIRTGEAVQGAVVQANNRDDAILSGFAHRCVAASLVEDGEETTGKIGLTINSVPTRSPERRQRRKHDEQMQYAMENNKDVAAVFIEYHIAAVPLEKLLGCKLPYTSKSTSHDGAASTALNKLAQRDRVQHEKAQAAWKSLQRIREAVSVEKQKADLKWYKQRDNERTRASAGTSSAPITRDAMEQAKAQLSDRRPAAPDLSRYYEASRIEQDDNRKASTSLLRASGSASAGDIPACSLTTGIHPSVVEQMEQMIEDDREMEQAQHDIFDQGWVVEGRTVPVEEEGSEEQDGRPALVRTAQPTSSFPSAKAMAHELGGN</sequence>
<evidence type="ECO:0000256" key="1">
    <source>
        <dbReference type="SAM" id="MobiDB-lite"/>
    </source>
</evidence>
<feature type="region of interest" description="Disordered" evidence="1">
    <location>
        <begin position="162"/>
        <end position="232"/>
    </location>
</feature>
<evidence type="ECO:0000313" key="3">
    <source>
        <dbReference type="Proteomes" id="UP000239563"/>
    </source>
</evidence>
<feature type="compositionally biased region" description="Basic and acidic residues" evidence="1">
    <location>
        <begin position="207"/>
        <end position="218"/>
    </location>
</feature>
<protein>
    <submittedName>
        <fullName evidence="2">Uncharacterized protein</fullName>
    </submittedName>
</protein>
<organism evidence="2 3">
    <name type="scientific">Sporisorium reilianum f. sp. reilianum</name>
    <dbReference type="NCBI Taxonomy" id="72559"/>
    <lineage>
        <taxon>Eukaryota</taxon>
        <taxon>Fungi</taxon>
        <taxon>Dikarya</taxon>
        <taxon>Basidiomycota</taxon>
        <taxon>Ustilaginomycotina</taxon>
        <taxon>Ustilaginomycetes</taxon>
        <taxon>Ustilaginales</taxon>
        <taxon>Ustilaginaceae</taxon>
        <taxon>Sporisorium</taxon>
    </lineage>
</organism>